<evidence type="ECO:0000313" key="3">
    <source>
        <dbReference type="Proteomes" id="UP000428330"/>
    </source>
</evidence>
<evidence type="ECO:0000256" key="1">
    <source>
        <dbReference type="SAM" id="MobiDB-lite"/>
    </source>
</evidence>
<dbReference type="OrthoDB" id="7868311at2"/>
<evidence type="ECO:0000313" key="2">
    <source>
        <dbReference type="EMBL" id="QGX98968.1"/>
    </source>
</evidence>
<protein>
    <recommendedName>
        <fullName evidence="4">TFIIB-type zinc ribbon-containing protein</fullName>
    </recommendedName>
</protein>
<organism evidence="2 3">
    <name type="scientific">Roseovarius faecimaris</name>
    <dbReference type="NCBI Taxonomy" id="2494550"/>
    <lineage>
        <taxon>Bacteria</taxon>
        <taxon>Pseudomonadati</taxon>
        <taxon>Pseudomonadota</taxon>
        <taxon>Alphaproteobacteria</taxon>
        <taxon>Rhodobacterales</taxon>
        <taxon>Roseobacteraceae</taxon>
        <taxon>Roseovarius</taxon>
    </lineage>
</organism>
<proteinExistence type="predicted"/>
<feature type="compositionally biased region" description="Basic residues" evidence="1">
    <location>
        <begin position="86"/>
        <end position="96"/>
    </location>
</feature>
<dbReference type="RefSeq" id="WP_157707649.1">
    <property type="nucleotide sequence ID" value="NZ_CP034348.1"/>
</dbReference>
<evidence type="ECO:0008006" key="4">
    <source>
        <dbReference type="Google" id="ProtNLM"/>
    </source>
</evidence>
<dbReference type="KEGG" id="rom:EI983_12075"/>
<feature type="compositionally biased region" description="Basic and acidic residues" evidence="1">
    <location>
        <begin position="76"/>
        <end position="85"/>
    </location>
</feature>
<reference evidence="3" key="1">
    <citation type="submission" date="2018-12" db="EMBL/GenBank/DDBJ databases">
        <title>Complete genome sequence of Roseovarius sp. MME-070.</title>
        <authorList>
            <person name="Nam Y.-D."/>
            <person name="Kang J."/>
            <person name="Chung W.-H."/>
            <person name="Park Y.S."/>
        </authorList>
    </citation>
    <scope>NUCLEOTIDE SEQUENCE [LARGE SCALE GENOMIC DNA]</scope>
    <source>
        <strain evidence="3">MME-070</strain>
    </source>
</reference>
<gene>
    <name evidence="2" type="ORF">EI983_12075</name>
</gene>
<dbReference type="AlphaFoldDB" id="A0A6I6J2H6"/>
<feature type="compositionally biased region" description="Basic and acidic residues" evidence="1">
    <location>
        <begin position="44"/>
        <end position="53"/>
    </location>
</feature>
<keyword evidence="3" id="KW-1185">Reference proteome</keyword>
<dbReference type="Proteomes" id="UP000428330">
    <property type="component" value="Chromosome"/>
</dbReference>
<name>A0A6I6J2H6_9RHOB</name>
<feature type="region of interest" description="Disordered" evidence="1">
    <location>
        <begin position="44"/>
        <end position="96"/>
    </location>
</feature>
<accession>A0A6I6J2H6</accession>
<sequence>MPHNVKIATCCYCGTRAALVLDRARHELACRACGAPLHEMKMMPKHQEDDRKIGVPTQVGRSKPAIAATTKRQKPKKSEKYEPRPARKKSRSRRIVKRGWGRKLMEELWDVVEDVFD</sequence>
<dbReference type="EMBL" id="CP034348">
    <property type="protein sequence ID" value="QGX98968.1"/>
    <property type="molecule type" value="Genomic_DNA"/>
</dbReference>